<dbReference type="EMBL" id="MKIP01000038">
    <property type="protein sequence ID" value="OLP60155.1"/>
    <property type="molecule type" value="Genomic_DNA"/>
</dbReference>
<feature type="region of interest" description="Disordered" evidence="1">
    <location>
        <begin position="374"/>
        <end position="395"/>
    </location>
</feature>
<protein>
    <submittedName>
        <fullName evidence="3">Uncharacterized protein</fullName>
    </submittedName>
</protein>
<organism evidence="3 4">
    <name type="scientific">Xaviernesmea oryzae</name>
    <dbReference type="NCBI Taxonomy" id="464029"/>
    <lineage>
        <taxon>Bacteria</taxon>
        <taxon>Pseudomonadati</taxon>
        <taxon>Pseudomonadota</taxon>
        <taxon>Alphaproteobacteria</taxon>
        <taxon>Hyphomicrobiales</taxon>
        <taxon>Rhizobiaceae</taxon>
        <taxon>Rhizobium/Agrobacterium group</taxon>
        <taxon>Xaviernesmea</taxon>
    </lineage>
</organism>
<evidence type="ECO:0000313" key="3">
    <source>
        <dbReference type="EMBL" id="OLP60155.1"/>
    </source>
</evidence>
<gene>
    <name evidence="3" type="ORF">BJF93_14315</name>
</gene>
<dbReference type="OrthoDB" id="4058760at2"/>
<reference evidence="3 4" key="1">
    <citation type="submission" date="2016-09" db="EMBL/GenBank/DDBJ databases">
        <title>Rhizobium sp. nov., a novel species isolated from the rice rhizosphere.</title>
        <authorList>
            <person name="Zhao J."/>
            <person name="Zhang X."/>
        </authorList>
    </citation>
    <scope>NUCLEOTIDE SEQUENCE [LARGE SCALE GENOMIC DNA]</scope>
    <source>
        <strain evidence="3 4">1.7048</strain>
    </source>
</reference>
<sequence length="515" mass="57088">MAERSPNADGPPETTPAGKPAGRAKPFPRAKQAVVLVHGMGEQRPMDTIKGFVKTVWQLDPDVHRGGVSDPEAVWSKPDERAGSLELRRITTRDSRRSPGAFKNGVRSDFYELYWADLTGGTPWEEFRAWLATLLWRNPRRNVPARLRSAWLALWLVTLAFGLIGLWAAIPPETQLPFGIALPDAGGWRWLILPVIAAGTVALHREVQKGFGRVARYTRATPSNIAARKAVRERGLALLQALHDDEDYGRIILVGPSLGSILAYELLAFFWARQGAARRMREGTPEFEALQRLECAAAGLETEPDNVLRLAAWDEAQRDLRRRLAARPLETGTRWILSDLVTVGSPLAHAEFLIAADRTDLERRQVEREMPIAPPVREPLEPGNEKAARASGGFPMPDDPTMPACLFSFPMRDEAKCWELHHAAPFAAVRWANLHDPARFILFGDLISGPLRPVLGPAIEDIDLAALRGPASHFTHSRYWHPEADGAALAALRRAINLLDEPRARLSTAKGAEPR</sequence>
<name>A0A1Q9AXI8_9HYPH</name>
<feature type="compositionally biased region" description="Basic and acidic residues" evidence="1">
    <location>
        <begin position="378"/>
        <end position="388"/>
    </location>
</feature>
<dbReference type="Proteomes" id="UP000186364">
    <property type="component" value="Unassembled WGS sequence"/>
</dbReference>
<proteinExistence type="predicted"/>
<dbReference type="AlphaFoldDB" id="A0A1Q9AXI8"/>
<evidence type="ECO:0000256" key="2">
    <source>
        <dbReference type="SAM" id="Phobius"/>
    </source>
</evidence>
<keyword evidence="2" id="KW-0812">Transmembrane</keyword>
<evidence type="ECO:0000313" key="4">
    <source>
        <dbReference type="Proteomes" id="UP000186364"/>
    </source>
</evidence>
<keyword evidence="2" id="KW-1133">Transmembrane helix</keyword>
<comment type="caution">
    <text evidence="3">The sequence shown here is derived from an EMBL/GenBank/DDBJ whole genome shotgun (WGS) entry which is preliminary data.</text>
</comment>
<keyword evidence="4" id="KW-1185">Reference proteome</keyword>
<feature type="transmembrane region" description="Helical" evidence="2">
    <location>
        <begin position="150"/>
        <end position="170"/>
    </location>
</feature>
<accession>A0A1Q9AXI8</accession>
<feature type="region of interest" description="Disordered" evidence="1">
    <location>
        <begin position="1"/>
        <end position="29"/>
    </location>
</feature>
<dbReference type="RefSeq" id="WP_075627522.1">
    <property type="nucleotide sequence ID" value="NZ_FOAM01000035.1"/>
</dbReference>
<feature type="transmembrane region" description="Helical" evidence="2">
    <location>
        <begin position="251"/>
        <end position="272"/>
    </location>
</feature>
<keyword evidence="2" id="KW-0472">Membrane</keyword>
<evidence type="ECO:0000256" key="1">
    <source>
        <dbReference type="SAM" id="MobiDB-lite"/>
    </source>
</evidence>